<dbReference type="InterPro" id="IPR029063">
    <property type="entry name" value="SAM-dependent_MTases_sf"/>
</dbReference>
<keyword evidence="4 7" id="KW-0808">Transferase</keyword>
<dbReference type="RefSeq" id="WP_150404528.1">
    <property type="nucleotide sequence ID" value="NZ_VXLC01000014.1"/>
</dbReference>
<protein>
    <recommendedName>
        <fullName evidence="6">S-adenosyl-L-methionine-dependent methyltransferase</fullName>
        <ecNumber evidence="6">2.1.1.-</ecNumber>
    </recommendedName>
</protein>
<dbReference type="EC" id="2.1.1.-" evidence="6"/>
<dbReference type="Pfam" id="PF04072">
    <property type="entry name" value="LCM"/>
    <property type="match status" value="1"/>
</dbReference>
<accession>A0A5N0E945</accession>
<dbReference type="InterPro" id="IPR007213">
    <property type="entry name" value="Ppm1/Ppm2/Tcmp"/>
</dbReference>
<keyword evidence="8" id="KW-1185">Reference proteome</keyword>
<evidence type="ECO:0000256" key="4">
    <source>
        <dbReference type="ARBA" id="ARBA00022679"/>
    </source>
</evidence>
<dbReference type="Proteomes" id="UP000323876">
    <property type="component" value="Unassembled WGS sequence"/>
</dbReference>
<evidence type="ECO:0000256" key="1">
    <source>
        <dbReference type="ARBA" id="ARBA00003907"/>
    </source>
</evidence>
<dbReference type="EMBL" id="VXLC01000014">
    <property type="protein sequence ID" value="KAA8885952.1"/>
    <property type="molecule type" value="Genomic_DNA"/>
</dbReference>
<evidence type="ECO:0000256" key="2">
    <source>
        <dbReference type="ARBA" id="ARBA00008138"/>
    </source>
</evidence>
<reference evidence="7 8" key="1">
    <citation type="submission" date="2019-09" db="EMBL/GenBank/DDBJ databases">
        <authorList>
            <person name="Wang X."/>
        </authorList>
    </citation>
    <scope>NUCLEOTIDE SEQUENCE [LARGE SCALE GENOMIC DNA]</scope>
    <source>
        <strain evidence="7 8">CICC 11023</strain>
    </source>
</reference>
<comment type="function">
    <text evidence="1 6">Exhibits S-adenosyl-L-methionine-dependent methyltransferase activity.</text>
</comment>
<dbReference type="PANTHER" id="PTHR43619:SF2">
    <property type="entry name" value="S-ADENOSYL-L-METHIONINE-DEPENDENT METHYLTRANSFERASES SUPERFAMILY PROTEIN"/>
    <property type="match status" value="1"/>
</dbReference>
<dbReference type="SUPFAM" id="SSF53335">
    <property type="entry name" value="S-adenosyl-L-methionine-dependent methyltransferases"/>
    <property type="match status" value="1"/>
</dbReference>
<evidence type="ECO:0000256" key="6">
    <source>
        <dbReference type="RuleBase" id="RU362030"/>
    </source>
</evidence>
<proteinExistence type="inferred from homology"/>
<dbReference type="AlphaFoldDB" id="A0A5N0E945"/>
<sequence length="285" mass="31496">MAGGQAPISNVSDTARWVAAYRARETARPDSLFQDPLADRLAGEHGHAIVDQAPRIMRNGWSVVTRTKLIDDLIAKSIAEGCDRVLNLAAGLDTRPYRLALPAGFVWIEADLPELLAEKERALAGETPRGVLIRRAVDLADPSARDTFLDEALGPLGPAGAPATKALVLTEGLLFYLDEATVADLARALTRPEIAWWMADLTFRMDRMRTSAMFENAPMKFDPADGLAFFGALGWQPVDSENLLVQARKLGRAPWYLRPFSYLPQPDPRKPLRNPWSAVVRFRPE</sequence>
<evidence type="ECO:0000256" key="5">
    <source>
        <dbReference type="ARBA" id="ARBA00022691"/>
    </source>
</evidence>
<name>A0A5N0E945_9NOCA</name>
<dbReference type="GO" id="GO:0008168">
    <property type="term" value="F:methyltransferase activity"/>
    <property type="evidence" value="ECO:0007669"/>
    <property type="project" value="UniProtKB-UniRule"/>
</dbReference>
<keyword evidence="3 6" id="KW-0489">Methyltransferase</keyword>
<evidence type="ECO:0000313" key="7">
    <source>
        <dbReference type="EMBL" id="KAA8885952.1"/>
    </source>
</evidence>
<evidence type="ECO:0000313" key="8">
    <source>
        <dbReference type="Proteomes" id="UP000323876"/>
    </source>
</evidence>
<comment type="similarity">
    <text evidence="2 6">Belongs to the UPF0677 family.</text>
</comment>
<dbReference type="PANTHER" id="PTHR43619">
    <property type="entry name" value="S-ADENOSYL-L-METHIONINE-DEPENDENT METHYLTRANSFERASE YKTD-RELATED"/>
    <property type="match status" value="1"/>
</dbReference>
<dbReference type="OrthoDB" id="9806164at2"/>
<evidence type="ECO:0000256" key="3">
    <source>
        <dbReference type="ARBA" id="ARBA00022603"/>
    </source>
</evidence>
<organism evidence="7 8">
    <name type="scientific">Nocardia colli</name>
    <dbReference type="NCBI Taxonomy" id="2545717"/>
    <lineage>
        <taxon>Bacteria</taxon>
        <taxon>Bacillati</taxon>
        <taxon>Actinomycetota</taxon>
        <taxon>Actinomycetes</taxon>
        <taxon>Mycobacteriales</taxon>
        <taxon>Nocardiaceae</taxon>
        <taxon>Nocardia</taxon>
    </lineage>
</organism>
<dbReference type="Gene3D" id="3.40.50.150">
    <property type="entry name" value="Vaccinia Virus protein VP39"/>
    <property type="match status" value="1"/>
</dbReference>
<keyword evidence="5 6" id="KW-0949">S-adenosyl-L-methionine</keyword>
<gene>
    <name evidence="7" type="ORF">F3087_25325</name>
</gene>
<dbReference type="InterPro" id="IPR011610">
    <property type="entry name" value="SAM_mthyl_Trfase_ML2640-like"/>
</dbReference>
<dbReference type="NCBIfam" id="TIGR00027">
    <property type="entry name" value="mthyl_TIGR00027"/>
    <property type="match status" value="1"/>
</dbReference>
<dbReference type="GO" id="GO:0032259">
    <property type="term" value="P:methylation"/>
    <property type="evidence" value="ECO:0007669"/>
    <property type="project" value="UniProtKB-KW"/>
</dbReference>
<comment type="caution">
    <text evidence="7">The sequence shown here is derived from an EMBL/GenBank/DDBJ whole genome shotgun (WGS) entry which is preliminary data.</text>
</comment>